<dbReference type="AlphaFoldDB" id="A0A1I5QGU6"/>
<dbReference type="Proteomes" id="UP000586254">
    <property type="component" value="Unassembled WGS sequence"/>
</dbReference>
<dbReference type="EMBL" id="JACCKS010000012">
    <property type="protein sequence ID" value="NZA38698.1"/>
    <property type="molecule type" value="Genomic_DNA"/>
</dbReference>
<keyword evidence="6 7" id="KW-0472">Membrane</keyword>
<organism evidence="10 11">
    <name type="scientific">Eubacterium callanderi</name>
    <dbReference type="NCBI Taxonomy" id="53442"/>
    <lineage>
        <taxon>Bacteria</taxon>
        <taxon>Bacillati</taxon>
        <taxon>Bacillota</taxon>
        <taxon>Clostridia</taxon>
        <taxon>Eubacteriales</taxon>
        <taxon>Eubacteriaceae</taxon>
        <taxon>Eubacterium</taxon>
    </lineage>
</organism>
<feature type="domain" description="Prepilin peptidase A24 N-terminal" evidence="9">
    <location>
        <begin position="18"/>
        <end position="99"/>
    </location>
</feature>
<feature type="transmembrane region" description="Helical" evidence="7">
    <location>
        <begin position="199"/>
        <end position="219"/>
    </location>
</feature>
<protein>
    <submittedName>
        <fullName evidence="10">Prepilin peptidase</fullName>
    </submittedName>
</protein>
<feature type="transmembrane region" description="Helical" evidence="7">
    <location>
        <begin position="231"/>
        <end position="252"/>
    </location>
</feature>
<comment type="subcellular location">
    <subcellularLocation>
        <location evidence="1">Cell membrane</location>
        <topology evidence="1">Multi-pass membrane protein</topology>
    </subcellularLocation>
</comment>
<dbReference type="Pfam" id="PF06750">
    <property type="entry name" value="A24_N_bact"/>
    <property type="match status" value="1"/>
</dbReference>
<proteinExistence type="inferred from homology"/>
<evidence type="ECO:0000256" key="6">
    <source>
        <dbReference type="ARBA" id="ARBA00023136"/>
    </source>
</evidence>
<reference evidence="10 11" key="1">
    <citation type="submission" date="2020-07" db="EMBL/GenBank/DDBJ databases">
        <title>Organ Donor 1.</title>
        <authorList>
            <person name="Marsh A.J."/>
            <person name="Azcarate-Peril M.A."/>
        </authorList>
    </citation>
    <scope>NUCLEOTIDE SEQUENCE [LARGE SCALE GENOMIC DNA]</scope>
    <source>
        <strain evidence="10 11">AMC0717</strain>
    </source>
</reference>
<feature type="transmembrane region" description="Helical" evidence="7">
    <location>
        <begin position="129"/>
        <end position="149"/>
    </location>
</feature>
<comment type="caution">
    <text evidence="10">The sequence shown here is derived from an EMBL/GenBank/DDBJ whole genome shotgun (WGS) entry which is preliminary data.</text>
</comment>
<feature type="transmembrane region" description="Helical" evidence="7">
    <location>
        <begin position="6"/>
        <end position="32"/>
    </location>
</feature>
<dbReference type="GO" id="GO:0004190">
    <property type="term" value="F:aspartic-type endopeptidase activity"/>
    <property type="evidence" value="ECO:0007669"/>
    <property type="project" value="InterPro"/>
</dbReference>
<evidence type="ECO:0000256" key="3">
    <source>
        <dbReference type="ARBA" id="ARBA00022475"/>
    </source>
</evidence>
<dbReference type="RefSeq" id="WP_090414822.1">
    <property type="nucleotide sequence ID" value="NZ_CABJAI010000011.1"/>
</dbReference>
<evidence type="ECO:0000256" key="7">
    <source>
        <dbReference type="SAM" id="Phobius"/>
    </source>
</evidence>
<dbReference type="InterPro" id="IPR000045">
    <property type="entry name" value="Prepilin_IV_endopep_pep"/>
</dbReference>
<dbReference type="InterPro" id="IPR050882">
    <property type="entry name" value="Prepilin_peptidase/N-MTase"/>
</dbReference>
<evidence type="ECO:0000313" key="11">
    <source>
        <dbReference type="Proteomes" id="UP000586254"/>
    </source>
</evidence>
<name>A0A1I5QGU6_9FIRM</name>
<dbReference type="PANTHER" id="PTHR30487">
    <property type="entry name" value="TYPE 4 PREPILIN-LIKE PROTEINS LEADER PEPTIDE-PROCESSING ENZYME"/>
    <property type="match status" value="1"/>
</dbReference>
<dbReference type="GO" id="GO:0005886">
    <property type="term" value="C:plasma membrane"/>
    <property type="evidence" value="ECO:0007669"/>
    <property type="project" value="UniProtKB-SubCell"/>
</dbReference>
<keyword evidence="3" id="KW-1003">Cell membrane</keyword>
<dbReference type="PANTHER" id="PTHR30487:SF0">
    <property type="entry name" value="PREPILIN LEADER PEPTIDASE_N-METHYLTRANSFERASE-RELATED"/>
    <property type="match status" value="1"/>
</dbReference>
<feature type="transmembrane region" description="Helical" evidence="7">
    <location>
        <begin position="103"/>
        <end position="123"/>
    </location>
</feature>
<dbReference type="InterPro" id="IPR010627">
    <property type="entry name" value="Prepilin_pept_A24_N"/>
</dbReference>
<evidence type="ECO:0000259" key="9">
    <source>
        <dbReference type="Pfam" id="PF06750"/>
    </source>
</evidence>
<evidence type="ECO:0000313" key="10">
    <source>
        <dbReference type="EMBL" id="NZA38698.1"/>
    </source>
</evidence>
<evidence type="ECO:0000256" key="2">
    <source>
        <dbReference type="ARBA" id="ARBA00005801"/>
    </source>
</evidence>
<keyword evidence="5 7" id="KW-1133">Transmembrane helix</keyword>
<evidence type="ECO:0000256" key="5">
    <source>
        <dbReference type="ARBA" id="ARBA00022989"/>
    </source>
</evidence>
<feature type="transmembrane region" description="Helical" evidence="7">
    <location>
        <begin position="158"/>
        <end position="179"/>
    </location>
</feature>
<accession>A0A1I5QGU6</accession>
<dbReference type="GO" id="GO:0006465">
    <property type="term" value="P:signal peptide processing"/>
    <property type="evidence" value="ECO:0007669"/>
    <property type="project" value="TreeGrafter"/>
</dbReference>
<feature type="domain" description="Prepilin type IV endopeptidase peptidase" evidence="8">
    <location>
        <begin position="112"/>
        <end position="215"/>
    </location>
</feature>
<evidence type="ECO:0000256" key="1">
    <source>
        <dbReference type="ARBA" id="ARBA00004651"/>
    </source>
</evidence>
<comment type="similarity">
    <text evidence="2">Belongs to the peptidase A24 family.</text>
</comment>
<evidence type="ECO:0000259" key="8">
    <source>
        <dbReference type="Pfam" id="PF01478"/>
    </source>
</evidence>
<gene>
    <name evidence="10" type="ORF">H0N91_11300</name>
</gene>
<evidence type="ECO:0000256" key="4">
    <source>
        <dbReference type="ARBA" id="ARBA00022692"/>
    </source>
</evidence>
<sequence>MYDSLSLIYFVLYAFVFIFGCMIGSFLNVVVYRVPIGISVAKGRSFCPNCGKPIAFYDNIPLLSYLWLRGKCRKCGAKIAPRYFFTELCGGLLALLMAGHYDFGLQAVVGFAVAAILLAVTLIDFDTMTIPNGLVIALIIPVAASYFVFLEPSLISRVIGVFVISVPMLVLSLVIPGGFGGGDVKLMAVAGFLLGWPCTLLATFIGLVLGGIVGVIKLIRKSGEKHMAFGPYLSVGILVSMLWGMQIIFWYLNFFGL</sequence>
<dbReference type="Gene3D" id="1.20.120.1220">
    <property type="match status" value="1"/>
</dbReference>
<dbReference type="Pfam" id="PF01478">
    <property type="entry name" value="Peptidase_A24"/>
    <property type="match status" value="1"/>
</dbReference>
<keyword evidence="4 7" id="KW-0812">Transmembrane</keyword>